<keyword evidence="4" id="KW-0418">Kinase</keyword>
<evidence type="ECO:0000256" key="1">
    <source>
        <dbReference type="ARBA" id="ARBA00005380"/>
    </source>
</evidence>
<dbReference type="Gene3D" id="3.40.1190.20">
    <property type="match status" value="1"/>
</dbReference>
<accession>A0ABW2V2I6</accession>
<evidence type="ECO:0000313" key="9">
    <source>
        <dbReference type="Proteomes" id="UP001596528"/>
    </source>
</evidence>
<keyword evidence="9" id="KW-1185">Reference proteome</keyword>
<comment type="similarity">
    <text evidence="6">Belongs to the carbohydrate kinase PfkB family. LacC subfamily.</text>
</comment>
<protein>
    <recommendedName>
        <fullName evidence="6">Tagatose-6-phosphate kinase</fullName>
        <ecNumber evidence="6">2.7.1.144</ecNumber>
    </recommendedName>
</protein>
<dbReference type="InterPro" id="IPR017583">
    <property type="entry name" value="Tagatose/fructose_Pkinase"/>
</dbReference>
<dbReference type="EC" id="2.7.1.144" evidence="6"/>
<evidence type="ECO:0000256" key="5">
    <source>
        <dbReference type="ARBA" id="ARBA00022840"/>
    </source>
</evidence>
<feature type="domain" description="Carbohydrate kinase PfkB" evidence="7">
    <location>
        <begin position="15"/>
        <end position="295"/>
    </location>
</feature>
<sequence>MSRKHITTVTLNAAIDKTYFVPSLAAGQANRVRRMIAQPGGKGVNAARVAHLLGEPVVATGFVGGSAGQWIETALTEQGLRHQFVRAGGESRVCLNVVPDDGESVELLEPGLETRPEHYEELLHLLERLADTSSVIVLSGSVPSGGPPDIYRTIIERLKPYGMPVILDTSGAALLHGIAASPHMIKPNQEEMAHLTGSVRSALDEAALAEDVASLVRRGIPVAAVSLGSRGALAGLADAVYRIGAVPIEPVNVVGCGDAFIAGAAVGLHRGLPDEDLFKLAAACGASNALQLSAGVVDPAQVDAFSELVRVERIR</sequence>
<dbReference type="PANTHER" id="PTHR46566:SF5">
    <property type="entry name" value="1-PHOSPHOFRUCTOKINASE"/>
    <property type="match status" value="1"/>
</dbReference>
<dbReference type="NCBIfam" id="TIGR03168">
    <property type="entry name" value="1-PFK"/>
    <property type="match status" value="1"/>
</dbReference>
<dbReference type="CDD" id="cd01164">
    <property type="entry name" value="FruK_PfkB_like"/>
    <property type="match status" value="1"/>
</dbReference>
<dbReference type="InterPro" id="IPR011611">
    <property type="entry name" value="PfkB_dom"/>
</dbReference>
<dbReference type="Pfam" id="PF00294">
    <property type="entry name" value="PfkB"/>
    <property type="match status" value="1"/>
</dbReference>
<evidence type="ECO:0000256" key="3">
    <source>
        <dbReference type="ARBA" id="ARBA00022741"/>
    </source>
</evidence>
<evidence type="ECO:0000259" key="7">
    <source>
        <dbReference type="Pfam" id="PF00294"/>
    </source>
</evidence>
<keyword evidence="6" id="KW-0423">Lactose metabolism</keyword>
<evidence type="ECO:0000256" key="4">
    <source>
        <dbReference type="ARBA" id="ARBA00022777"/>
    </source>
</evidence>
<dbReference type="EMBL" id="JBHTGQ010000008">
    <property type="protein sequence ID" value="MFC7749001.1"/>
    <property type="molecule type" value="Genomic_DNA"/>
</dbReference>
<keyword evidence="3 6" id="KW-0547">Nucleotide-binding</keyword>
<dbReference type="InterPro" id="IPR029056">
    <property type="entry name" value="Ribokinase-like"/>
</dbReference>
<dbReference type="PIRSF" id="PIRSF000535">
    <property type="entry name" value="1PFK/6PFK/LacC"/>
    <property type="match status" value="1"/>
</dbReference>
<gene>
    <name evidence="8" type="ORF">ACFQWB_03445</name>
</gene>
<evidence type="ECO:0000313" key="8">
    <source>
        <dbReference type="EMBL" id="MFC7749001.1"/>
    </source>
</evidence>
<reference evidence="9" key="1">
    <citation type="journal article" date="2019" name="Int. J. Syst. Evol. Microbiol.">
        <title>The Global Catalogue of Microorganisms (GCM) 10K type strain sequencing project: providing services to taxonomists for standard genome sequencing and annotation.</title>
        <authorList>
            <consortium name="The Broad Institute Genomics Platform"/>
            <consortium name="The Broad Institute Genome Sequencing Center for Infectious Disease"/>
            <person name="Wu L."/>
            <person name="Ma J."/>
        </authorList>
    </citation>
    <scope>NUCLEOTIDE SEQUENCE [LARGE SCALE GENOMIC DNA]</scope>
    <source>
        <strain evidence="9">JCM 18657</strain>
    </source>
</reference>
<dbReference type="PANTHER" id="PTHR46566">
    <property type="entry name" value="1-PHOSPHOFRUCTOKINASE-RELATED"/>
    <property type="match status" value="1"/>
</dbReference>
<organism evidence="8 9">
    <name type="scientific">Paenibacillus thermoaerophilus</name>
    <dbReference type="NCBI Taxonomy" id="1215385"/>
    <lineage>
        <taxon>Bacteria</taxon>
        <taxon>Bacillati</taxon>
        <taxon>Bacillota</taxon>
        <taxon>Bacilli</taxon>
        <taxon>Bacillales</taxon>
        <taxon>Paenibacillaceae</taxon>
        <taxon>Paenibacillus</taxon>
    </lineage>
</organism>
<comment type="catalytic activity">
    <reaction evidence="6">
        <text>D-tagatofuranose 6-phosphate + ATP = D-tagatofuranose 1,6-bisphosphate + ADP + H(+)</text>
        <dbReference type="Rhea" id="RHEA:12420"/>
        <dbReference type="ChEBI" id="CHEBI:15378"/>
        <dbReference type="ChEBI" id="CHEBI:30616"/>
        <dbReference type="ChEBI" id="CHEBI:58694"/>
        <dbReference type="ChEBI" id="CHEBI:58695"/>
        <dbReference type="ChEBI" id="CHEBI:456216"/>
        <dbReference type="EC" id="2.7.1.144"/>
    </reaction>
</comment>
<proteinExistence type="inferred from homology"/>
<comment type="similarity">
    <text evidence="1">Belongs to the carbohydrate kinase pfkB family.</text>
</comment>
<dbReference type="RefSeq" id="WP_138790268.1">
    <property type="nucleotide sequence ID" value="NZ_JBHTGQ010000008.1"/>
</dbReference>
<name>A0ABW2V2I6_9BACL</name>
<evidence type="ECO:0000256" key="6">
    <source>
        <dbReference type="PIRNR" id="PIRNR000535"/>
    </source>
</evidence>
<comment type="pathway">
    <text evidence="6">Carbohydrate metabolism; D-tagatose 6-phosphate degradation; D-glyceraldehyde 3-phosphate and glycerone phosphate from D-tagatose 6-phosphate: step 1/2.</text>
</comment>
<keyword evidence="2 6" id="KW-0808">Transferase</keyword>
<comment type="caution">
    <text evidence="8">The sequence shown here is derived from an EMBL/GenBank/DDBJ whole genome shotgun (WGS) entry which is preliminary data.</text>
</comment>
<dbReference type="SUPFAM" id="SSF53613">
    <property type="entry name" value="Ribokinase-like"/>
    <property type="match status" value="1"/>
</dbReference>
<dbReference type="Proteomes" id="UP001596528">
    <property type="component" value="Unassembled WGS sequence"/>
</dbReference>
<keyword evidence="5 6" id="KW-0067">ATP-binding</keyword>
<evidence type="ECO:0000256" key="2">
    <source>
        <dbReference type="ARBA" id="ARBA00022679"/>
    </source>
</evidence>